<dbReference type="Proteomes" id="UP001196413">
    <property type="component" value="Unassembled WGS sequence"/>
</dbReference>
<feature type="compositionally biased region" description="Basic and acidic residues" evidence="1">
    <location>
        <begin position="75"/>
        <end position="103"/>
    </location>
</feature>
<comment type="caution">
    <text evidence="2">The sequence shown here is derived from an EMBL/GenBank/DDBJ whole genome shotgun (WGS) entry which is preliminary data.</text>
</comment>
<evidence type="ECO:0000313" key="3">
    <source>
        <dbReference type="Proteomes" id="UP001196413"/>
    </source>
</evidence>
<accession>A0AAD5QQS2</accession>
<proteinExistence type="predicted"/>
<dbReference type="AlphaFoldDB" id="A0AAD5QQS2"/>
<dbReference type="EMBL" id="JAHQIW010002497">
    <property type="protein sequence ID" value="KAJ1355541.1"/>
    <property type="molecule type" value="Genomic_DNA"/>
</dbReference>
<gene>
    <name evidence="2" type="ORF">KIN20_012988</name>
</gene>
<sequence>MTAVTYVIEPIEGREAIQKNFVKLPEKAQNYSNRHVTLNERFSIIERGYCLKPVDLPQKSNKKEIRFVSRNSQSPEERIASSFAKVEKKRMESQQRLKSKDQEMSPSVC</sequence>
<name>A0AAD5QQS2_PARTN</name>
<keyword evidence="3" id="KW-1185">Reference proteome</keyword>
<evidence type="ECO:0000313" key="2">
    <source>
        <dbReference type="EMBL" id="KAJ1355541.1"/>
    </source>
</evidence>
<evidence type="ECO:0000256" key="1">
    <source>
        <dbReference type="SAM" id="MobiDB-lite"/>
    </source>
</evidence>
<protein>
    <submittedName>
        <fullName evidence="2">Uncharacterized protein</fullName>
    </submittedName>
</protein>
<reference evidence="2" key="1">
    <citation type="submission" date="2021-06" db="EMBL/GenBank/DDBJ databases">
        <title>Parelaphostrongylus tenuis whole genome reference sequence.</title>
        <authorList>
            <person name="Garwood T.J."/>
            <person name="Larsen P.A."/>
            <person name="Fountain-Jones N.M."/>
            <person name="Garbe J.R."/>
            <person name="Macchietto M.G."/>
            <person name="Kania S.A."/>
            <person name="Gerhold R.W."/>
            <person name="Richards J.E."/>
            <person name="Wolf T.M."/>
        </authorList>
    </citation>
    <scope>NUCLEOTIDE SEQUENCE</scope>
    <source>
        <strain evidence="2">MNPRO001-30</strain>
        <tissue evidence="2">Meninges</tissue>
    </source>
</reference>
<organism evidence="2 3">
    <name type="scientific">Parelaphostrongylus tenuis</name>
    <name type="common">Meningeal worm</name>
    <dbReference type="NCBI Taxonomy" id="148309"/>
    <lineage>
        <taxon>Eukaryota</taxon>
        <taxon>Metazoa</taxon>
        <taxon>Ecdysozoa</taxon>
        <taxon>Nematoda</taxon>
        <taxon>Chromadorea</taxon>
        <taxon>Rhabditida</taxon>
        <taxon>Rhabditina</taxon>
        <taxon>Rhabditomorpha</taxon>
        <taxon>Strongyloidea</taxon>
        <taxon>Metastrongylidae</taxon>
        <taxon>Parelaphostrongylus</taxon>
    </lineage>
</organism>
<feature type="region of interest" description="Disordered" evidence="1">
    <location>
        <begin position="69"/>
        <end position="109"/>
    </location>
</feature>